<accession>A0ACC2RHL6</accession>
<protein>
    <submittedName>
        <fullName evidence="1">Uncharacterized protein</fullName>
    </submittedName>
</protein>
<proteinExistence type="predicted"/>
<gene>
    <name evidence="1" type="ORF">DSO57_1023650</name>
</gene>
<dbReference type="EMBL" id="QTSX02007224">
    <property type="protein sequence ID" value="KAJ9049523.1"/>
    <property type="molecule type" value="Genomic_DNA"/>
</dbReference>
<evidence type="ECO:0000313" key="2">
    <source>
        <dbReference type="Proteomes" id="UP001165960"/>
    </source>
</evidence>
<reference evidence="1" key="1">
    <citation type="submission" date="2022-04" db="EMBL/GenBank/DDBJ databases">
        <title>Genome of the entomopathogenic fungus Entomophthora muscae.</title>
        <authorList>
            <person name="Elya C."/>
            <person name="Lovett B.R."/>
            <person name="Lee E."/>
            <person name="Macias A.M."/>
            <person name="Hajek A.E."/>
            <person name="De Bivort B.L."/>
            <person name="Kasson M.T."/>
            <person name="De Fine Licht H.H."/>
            <person name="Stajich J.E."/>
        </authorList>
    </citation>
    <scope>NUCLEOTIDE SEQUENCE</scope>
    <source>
        <strain evidence="1">Berkeley</strain>
    </source>
</reference>
<organism evidence="1 2">
    <name type="scientific">Entomophthora muscae</name>
    <dbReference type="NCBI Taxonomy" id="34485"/>
    <lineage>
        <taxon>Eukaryota</taxon>
        <taxon>Fungi</taxon>
        <taxon>Fungi incertae sedis</taxon>
        <taxon>Zoopagomycota</taxon>
        <taxon>Entomophthoromycotina</taxon>
        <taxon>Entomophthoromycetes</taxon>
        <taxon>Entomophthorales</taxon>
        <taxon>Entomophthoraceae</taxon>
        <taxon>Entomophthora</taxon>
    </lineage>
</organism>
<comment type="caution">
    <text evidence="1">The sequence shown here is derived from an EMBL/GenBank/DDBJ whole genome shotgun (WGS) entry which is preliminary data.</text>
</comment>
<sequence length="148" mass="16351">MDLIHPPSTNLRLQLTPLPCDIAAKQQINPTSLRTIHPIPVQTQLILLLSTKPNRPPILEPTLPTIAVSTPCRTPGTSSPRLDPKLALDQAWLETLFETGASTSFKHRPGSSMSQGPSLLWTLKSNLGPRIAYRSSVRMHLVCNRYSK</sequence>
<dbReference type="Proteomes" id="UP001165960">
    <property type="component" value="Unassembled WGS sequence"/>
</dbReference>
<name>A0ACC2RHL6_9FUNG</name>
<evidence type="ECO:0000313" key="1">
    <source>
        <dbReference type="EMBL" id="KAJ9049523.1"/>
    </source>
</evidence>
<keyword evidence="2" id="KW-1185">Reference proteome</keyword>